<evidence type="ECO:0000313" key="9">
    <source>
        <dbReference type="Proteomes" id="UP000184529"/>
    </source>
</evidence>
<evidence type="ECO:0000313" key="8">
    <source>
        <dbReference type="EMBL" id="SHJ18008.1"/>
    </source>
</evidence>
<dbReference type="InterPro" id="IPR010994">
    <property type="entry name" value="RuvA_2-like"/>
</dbReference>
<dbReference type="CDD" id="cd14332">
    <property type="entry name" value="UBA_RuvA_C"/>
    <property type="match status" value="1"/>
</dbReference>
<dbReference type="InterPro" id="IPR036267">
    <property type="entry name" value="RuvA_C_sf"/>
</dbReference>
<feature type="domain" description="Helix-hairpin-helix DNA-binding motif class 1" evidence="7">
    <location>
        <begin position="108"/>
        <end position="127"/>
    </location>
</feature>
<dbReference type="SUPFAM" id="SSF47781">
    <property type="entry name" value="RuvA domain 2-like"/>
    <property type="match status" value="1"/>
</dbReference>
<gene>
    <name evidence="6" type="primary">ruvA</name>
    <name evidence="8" type="ORF">SAMN02745219_01922</name>
</gene>
<keyword evidence="8" id="KW-0547">Nucleotide-binding</keyword>
<dbReference type="Pfam" id="PF14520">
    <property type="entry name" value="HHH_5"/>
    <property type="match status" value="1"/>
</dbReference>
<evidence type="ECO:0000256" key="3">
    <source>
        <dbReference type="ARBA" id="ARBA00023125"/>
    </source>
</evidence>
<evidence type="ECO:0000256" key="4">
    <source>
        <dbReference type="ARBA" id="ARBA00023172"/>
    </source>
</evidence>
<dbReference type="Pfam" id="PF07499">
    <property type="entry name" value="RuvA_C"/>
    <property type="match status" value="1"/>
</dbReference>
<dbReference type="NCBIfam" id="TIGR00084">
    <property type="entry name" value="ruvA"/>
    <property type="match status" value="1"/>
</dbReference>
<keyword evidence="5 6" id="KW-0234">DNA repair</keyword>
<comment type="subcellular location">
    <subcellularLocation>
        <location evidence="6">Cytoplasm</location>
    </subcellularLocation>
</comment>
<dbReference type="GO" id="GO:0006281">
    <property type="term" value="P:DNA repair"/>
    <property type="evidence" value="ECO:0007669"/>
    <property type="project" value="UniProtKB-UniRule"/>
</dbReference>
<dbReference type="GO" id="GO:0006310">
    <property type="term" value="P:DNA recombination"/>
    <property type="evidence" value="ECO:0007669"/>
    <property type="project" value="UniProtKB-UniRule"/>
</dbReference>
<dbReference type="GO" id="GO:0009378">
    <property type="term" value="F:four-way junction helicase activity"/>
    <property type="evidence" value="ECO:0007669"/>
    <property type="project" value="InterPro"/>
</dbReference>
<dbReference type="Gene3D" id="1.10.150.20">
    <property type="entry name" value="5' to 3' exonuclease, C-terminal subdomain"/>
    <property type="match status" value="1"/>
</dbReference>
<dbReference type="GO" id="GO:0009379">
    <property type="term" value="C:Holliday junction helicase complex"/>
    <property type="evidence" value="ECO:0007669"/>
    <property type="project" value="InterPro"/>
</dbReference>
<evidence type="ECO:0000256" key="6">
    <source>
        <dbReference type="HAMAP-Rule" id="MF_00031"/>
    </source>
</evidence>
<reference evidence="9" key="1">
    <citation type="submission" date="2016-11" db="EMBL/GenBank/DDBJ databases">
        <authorList>
            <person name="Varghese N."/>
            <person name="Submissions S."/>
        </authorList>
    </citation>
    <scope>NUCLEOTIDE SEQUENCE [LARGE SCALE GENOMIC DNA]</scope>
    <source>
        <strain evidence="9">DSM 16057</strain>
    </source>
</reference>
<keyword evidence="8" id="KW-0378">Hydrolase</keyword>
<evidence type="ECO:0000256" key="1">
    <source>
        <dbReference type="ARBA" id="ARBA00022490"/>
    </source>
</evidence>
<comment type="similarity">
    <text evidence="6">Belongs to the RuvA family.</text>
</comment>
<evidence type="ECO:0000256" key="2">
    <source>
        <dbReference type="ARBA" id="ARBA00022763"/>
    </source>
</evidence>
<keyword evidence="8" id="KW-0347">Helicase</keyword>
<dbReference type="Proteomes" id="UP000184529">
    <property type="component" value="Unassembled WGS sequence"/>
</dbReference>
<dbReference type="GO" id="GO:0005737">
    <property type="term" value="C:cytoplasm"/>
    <property type="evidence" value="ECO:0007669"/>
    <property type="project" value="UniProtKB-SubCell"/>
</dbReference>
<dbReference type="EMBL" id="FQZM01000022">
    <property type="protein sequence ID" value="SHJ18008.1"/>
    <property type="molecule type" value="Genomic_DNA"/>
</dbReference>
<dbReference type="InterPro" id="IPR012340">
    <property type="entry name" value="NA-bd_OB-fold"/>
</dbReference>
<dbReference type="AlphaFoldDB" id="A0A1M6H725"/>
<keyword evidence="2 6" id="KW-0227">DNA damage</keyword>
<comment type="function">
    <text evidence="6">The RuvA-RuvB-RuvC complex processes Holliday junction (HJ) DNA during genetic recombination and DNA repair, while the RuvA-RuvB complex plays an important role in the rescue of blocked DNA replication forks via replication fork reversal (RFR). RuvA specifically binds to HJ cruciform DNA, conferring on it an open structure. The RuvB hexamer acts as an ATP-dependent pump, pulling dsDNA into and through the RuvAB complex. HJ branch migration allows RuvC to scan DNA until it finds its consensus sequence, where it cleaves and resolves the cruciform DNA.</text>
</comment>
<keyword evidence="9" id="KW-1185">Reference proteome</keyword>
<dbReference type="Pfam" id="PF01330">
    <property type="entry name" value="RuvA_N"/>
    <property type="match status" value="1"/>
</dbReference>
<dbReference type="InterPro" id="IPR003583">
    <property type="entry name" value="Hlx-hairpin-Hlx_DNA-bd_motif"/>
</dbReference>
<sequence>MIAFLSGNLLEIQEDGIIVDVHGVGYLVRVPLSMVSLLPPKGQPVHLHTHLIWREDGPALFGFSSRVELETFRSLLNVAGVGPRAALAILSTVTPGTLRRAVVEENENILTAVPGIGKKTARRIILELKDKLANMVFEADGTDDTGETGTPGYEGEAVAALVALGYAQMEARRAVRQVRQQAASGSTEELLRFALQWLGRQKNA</sequence>
<keyword evidence="3 6" id="KW-0238">DNA-binding</keyword>
<protein>
    <recommendedName>
        <fullName evidence="6">Holliday junction branch migration complex subunit RuvA</fullName>
    </recommendedName>
</protein>
<keyword evidence="1 6" id="KW-0963">Cytoplasm</keyword>
<evidence type="ECO:0000256" key="5">
    <source>
        <dbReference type="ARBA" id="ARBA00023204"/>
    </source>
</evidence>
<proteinExistence type="inferred from homology"/>
<dbReference type="STRING" id="1121432.SAMN02745219_01922"/>
<dbReference type="InterPro" id="IPR011114">
    <property type="entry name" value="RuvA_C"/>
</dbReference>
<comment type="caution">
    <text evidence="6">Lacks conserved residue(s) required for the propagation of feature annotation.</text>
</comment>
<dbReference type="GO" id="GO:0005524">
    <property type="term" value="F:ATP binding"/>
    <property type="evidence" value="ECO:0007669"/>
    <property type="project" value="InterPro"/>
</dbReference>
<dbReference type="GO" id="GO:0048476">
    <property type="term" value="C:Holliday junction resolvase complex"/>
    <property type="evidence" value="ECO:0007669"/>
    <property type="project" value="UniProtKB-UniRule"/>
</dbReference>
<dbReference type="Gene3D" id="1.10.8.10">
    <property type="entry name" value="DNA helicase RuvA subunit, C-terminal domain"/>
    <property type="match status" value="1"/>
</dbReference>
<name>A0A1M6H725_9FIRM</name>
<accession>A0A1M6H725</accession>
<feature type="region of interest" description="Domain III" evidence="6">
    <location>
        <begin position="148"/>
        <end position="204"/>
    </location>
</feature>
<dbReference type="SUPFAM" id="SSF50249">
    <property type="entry name" value="Nucleic acid-binding proteins"/>
    <property type="match status" value="1"/>
</dbReference>
<dbReference type="SMART" id="SM00278">
    <property type="entry name" value="HhH1"/>
    <property type="match status" value="2"/>
</dbReference>
<keyword evidence="8" id="KW-0067">ATP-binding</keyword>
<comment type="subunit">
    <text evidence="6">Homotetramer. Forms an RuvA(8)-RuvB(12)-Holliday junction (HJ) complex. HJ DNA is sandwiched between 2 RuvA tetramers; dsDNA enters through RuvA and exits via RuvB. An RuvB hexamer assembles on each DNA strand where it exits the tetramer. Each RuvB hexamer is contacted by two RuvA subunits (via domain III) on 2 adjacent RuvB subunits; this complex drives branch migration. In the full resolvosome a probable DNA-RuvA(4)-RuvB(12)-RuvC(2) complex forms which resolves the HJ.</text>
</comment>
<dbReference type="HAMAP" id="MF_00031">
    <property type="entry name" value="DNA_HJ_migration_RuvA"/>
    <property type="match status" value="1"/>
</dbReference>
<organism evidence="8 9">
    <name type="scientific">Desulfofundulus thermosubterraneus DSM 16057</name>
    <dbReference type="NCBI Taxonomy" id="1121432"/>
    <lineage>
        <taxon>Bacteria</taxon>
        <taxon>Bacillati</taxon>
        <taxon>Bacillota</taxon>
        <taxon>Clostridia</taxon>
        <taxon>Eubacteriales</taxon>
        <taxon>Peptococcaceae</taxon>
        <taxon>Desulfofundulus</taxon>
    </lineage>
</organism>
<feature type="domain" description="Helix-hairpin-helix DNA-binding motif class 1" evidence="7">
    <location>
        <begin position="73"/>
        <end position="92"/>
    </location>
</feature>
<evidence type="ECO:0000259" key="7">
    <source>
        <dbReference type="SMART" id="SM00278"/>
    </source>
</evidence>
<dbReference type="InterPro" id="IPR000085">
    <property type="entry name" value="RuvA"/>
</dbReference>
<comment type="domain">
    <text evidence="6">Has three domains with a flexible linker between the domains II and III and assumes an 'L' shape. Domain III is highly mobile and contacts RuvB.</text>
</comment>
<dbReference type="InterPro" id="IPR013849">
    <property type="entry name" value="DNA_helicase_Holl-junc_RuvA_I"/>
</dbReference>
<dbReference type="SUPFAM" id="SSF46929">
    <property type="entry name" value="DNA helicase RuvA subunit, C-terminal domain"/>
    <property type="match status" value="1"/>
</dbReference>
<dbReference type="GO" id="GO:0000400">
    <property type="term" value="F:four-way junction DNA binding"/>
    <property type="evidence" value="ECO:0007669"/>
    <property type="project" value="UniProtKB-UniRule"/>
</dbReference>
<feature type="region of interest" description="Domain I" evidence="6">
    <location>
        <begin position="1"/>
        <end position="64"/>
    </location>
</feature>
<dbReference type="Gene3D" id="2.40.50.140">
    <property type="entry name" value="Nucleic acid-binding proteins"/>
    <property type="match status" value="1"/>
</dbReference>
<keyword evidence="4 6" id="KW-0233">DNA recombination</keyword>